<dbReference type="GO" id="GO:0003677">
    <property type="term" value="F:DNA binding"/>
    <property type="evidence" value="ECO:0007669"/>
    <property type="project" value="InterPro"/>
</dbReference>
<dbReference type="Proteomes" id="UP000295238">
    <property type="component" value="Unassembled WGS sequence"/>
</dbReference>
<protein>
    <submittedName>
        <fullName evidence="3">XRE family transcriptional regulator</fullName>
    </submittedName>
</protein>
<evidence type="ECO:0000256" key="1">
    <source>
        <dbReference type="SAM" id="MobiDB-lite"/>
    </source>
</evidence>
<dbReference type="PROSITE" id="PS50943">
    <property type="entry name" value="HTH_CROC1"/>
    <property type="match status" value="1"/>
</dbReference>
<reference evidence="3 4" key="1">
    <citation type="submission" date="2019-03" db="EMBL/GenBank/DDBJ databases">
        <title>Rhizobium sp. nov., an bacterium isolated from biocrust in Mu Us Desert.</title>
        <authorList>
            <person name="Lixiong L."/>
        </authorList>
    </citation>
    <scope>NUCLEOTIDE SEQUENCE [LARGE SCALE GENOMIC DNA]</scope>
    <source>
        <strain evidence="3 4">SPY-1</strain>
    </source>
</reference>
<dbReference type="CDD" id="cd00093">
    <property type="entry name" value="HTH_XRE"/>
    <property type="match status" value="1"/>
</dbReference>
<organism evidence="3 4">
    <name type="scientific">Rhizobium deserti</name>
    <dbReference type="NCBI Taxonomy" id="2547961"/>
    <lineage>
        <taxon>Bacteria</taxon>
        <taxon>Pseudomonadati</taxon>
        <taxon>Pseudomonadota</taxon>
        <taxon>Alphaproteobacteria</taxon>
        <taxon>Hyphomicrobiales</taxon>
        <taxon>Rhizobiaceae</taxon>
        <taxon>Rhizobium/Agrobacterium group</taxon>
        <taxon>Rhizobium</taxon>
    </lineage>
</organism>
<evidence type="ECO:0000313" key="4">
    <source>
        <dbReference type="Proteomes" id="UP000295238"/>
    </source>
</evidence>
<proteinExistence type="predicted"/>
<dbReference type="InterPro" id="IPR001387">
    <property type="entry name" value="Cro/C1-type_HTH"/>
</dbReference>
<feature type="domain" description="HTH cro/C1-type" evidence="2">
    <location>
        <begin position="15"/>
        <end position="50"/>
    </location>
</feature>
<comment type="caution">
    <text evidence="3">The sequence shown here is derived from an EMBL/GenBank/DDBJ whole genome shotgun (WGS) entry which is preliminary data.</text>
</comment>
<name>A0A4R5U6Q6_9HYPH</name>
<evidence type="ECO:0000259" key="2">
    <source>
        <dbReference type="PROSITE" id="PS50943"/>
    </source>
</evidence>
<keyword evidence="4" id="KW-1185">Reference proteome</keyword>
<accession>A0A4R5U6Q6</accession>
<dbReference type="EMBL" id="SMTL01000009">
    <property type="protein sequence ID" value="TDK29925.1"/>
    <property type="molecule type" value="Genomic_DNA"/>
</dbReference>
<dbReference type="AlphaFoldDB" id="A0A4R5U6Q6"/>
<dbReference type="Pfam" id="PF13560">
    <property type="entry name" value="HTH_31"/>
    <property type="match status" value="1"/>
</dbReference>
<sequence length="68" mass="7819">MQSQTSRPLSFGENLRRARLAKGYSHEQLAIVTGLTEAELRQIEEGAENPRQPERFRNLLDCAGRQRH</sequence>
<evidence type="ECO:0000313" key="3">
    <source>
        <dbReference type="EMBL" id="TDK29925.1"/>
    </source>
</evidence>
<dbReference type="InterPro" id="IPR010982">
    <property type="entry name" value="Lambda_DNA-bd_dom_sf"/>
</dbReference>
<dbReference type="OrthoDB" id="9815697at2"/>
<feature type="region of interest" description="Disordered" evidence="1">
    <location>
        <begin position="44"/>
        <end position="68"/>
    </location>
</feature>
<dbReference type="Gene3D" id="1.10.260.40">
    <property type="entry name" value="lambda repressor-like DNA-binding domains"/>
    <property type="match status" value="1"/>
</dbReference>
<dbReference type="SUPFAM" id="SSF47413">
    <property type="entry name" value="lambda repressor-like DNA-binding domains"/>
    <property type="match status" value="1"/>
</dbReference>
<gene>
    <name evidence="3" type="ORF">E2F50_22205</name>
</gene>